<dbReference type="CDD" id="cd21439">
    <property type="entry name" value="SUN1_cc1"/>
    <property type="match status" value="1"/>
</dbReference>
<reference evidence="8 9" key="1">
    <citation type="journal article" date="2019" name="PLoS ONE">
        <title>Genomic analyses reveal an absence of contemporary introgressive admixture between fin whales and blue whales, despite known hybrids.</title>
        <authorList>
            <person name="Westbury M.V."/>
            <person name="Petersen B."/>
            <person name="Lorenzen E.D."/>
        </authorList>
    </citation>
    <scope>NUCLEOTIDE SEQUENCE [LARGE SCALE GENOMIC DNA]</scope>
    <source>
        <strain evidence="8">FinWhale-01</strain>
    </source>
</reference>
<organism evidence="8 9">
    <name type="scientific">Balaenoptera physalus</name>
    <name type="common">Fin whale</name>
    <name type="synonym">Balaena physalus</name>
    <dbReference type="NCBI Taxonomy" id="9770"/>
    <lineage>
        <taxon>Eukaryota</taxon>
        <taxon>Metazoa</taxon>
        <taxon>Chordata</taxon>
        <taxon>Craniata</taxon>
        <taxon>Vertebrata</taxon>
        <taxon>Euteleostomi</taxon>
        <taxon>Mammalia</taxon>
        <taxon>Eutheria</taxon>
        <taxon>Laurasiatheria</taxon>
        <taxon>Artiodactyla</taxon>
        <taxon>Whippomorpha</taxon>
        <taxon>Cetacea</taxon>
        <taxon>Mysticeti</taxon>
        <taxon>Balaenopteridae</taxon>
        <taxon>Balaenoptera</taxon>
    </lineage>
</organism>
<dbReference type="InterPro" id="IPR032680">
    <property type="entry name" value="SUN1_N"/>
</dbReference>
<proteinExistence type="predicted"/>
<dbReference type="Pfam" id="PF07738">
    <property type="entry name" value="Sad1_UNC"/>
    <property type="match status" value="1"/>
</dbReference>
<dbReference type="InterPro" id="IPR040994">
    <property type="entry name" value="Sun_CC2"/>
</dbReference>
<accession>A0A6A1QBD3</accession>
<evidence type="ECO:0000256" key="3">
    <source>
        <dbReference type="ARBA" id="ARBA00023054"/>
    </source>
</evidence>
<dbReference type="Pfam" id="PF18580">
    <property type="entry name" value="HTH_SUN2"/>
    <property type="match status" value="1"/>
</dbReference>
<protein>
    <recommendedName>
        <fullName evidence="7">SUN domain-containing protein</fullName>
    </recommendedName>
</protein>
<evidence type="ECO:0000256" key="6">
    <source>
        <dbReference type="SAM" id="Phobius"/>
    </source>
</evidence>
<comment type="subcellular location">
    <subcellularLocation>
        <location evidence="5">Nucleus inner membrane</location>
        <topology evidence="5">Single-pass type II membrane protein</topology>
    </subcellularLocation>
</comment>
<dbReference type="Gene3D" id="2.60.120.260">
    <property type="entry name" value="Galactose-binding domain-like"/>
    <property type="match status" value="1"/>
</dbReference>
<keyword evidence="9" id="KW-1185">Reference proteome</keyword>
<keyword evidence="2 6" id="KW-1133">Transmembrane helix</keyword>
<dbReference type="Proteomes" id="UP000437017">
    <property type="component" value="Unassembled WGS sequence"/>
</dbReference>
<dbReference type="Pfam" id="PF09387">
    <property type="entry name" value="MRP"/>
    <property type="match status" value="1"/>
</dbReference>
<dbReference type="FunFam" id="2.60.120.260:FF:000009">
    <property type="entry name" value="SUN domain-containing protein 1 isoform X1"/>
    <property type="match status" value="1"/>
</dbReference>
<keyword evidence="3" id="KW-0175">Coiled coil</keyword>
<feature type="transmembrane region" description="Helical" evidence="6">
    <location>
        <begin position="231"/>
        <end position="252"/>
    </location>
</feature>
<comment type="caution">
    <text evidence="8">The sequence shown here is derived from an EMBL/GenBank/DDBJ whole genome shotgun (WGS) entry which is preliminary data.</text>
</comment>
<dbReference type="GO" id="GO:0034993">
    <property type="term" value="C:meiotic nuclear membrane microtubule tethering complex"/>
    <property type="evidence" value="ECO:0007669"/>
    <property type="project" value="TreeGrafter"/>
</dbReference>
<evidence type="ECO:0000256" key="1">
    <source>
        <dbReference type="ARBA" id="ARBA00022692"/>
    </source>
</evidence>
<dbReference type="OrthoDB" id="342281at2759"/>
<evidence type="ECO:0000256" key="4">
    <source>
        <dbReference type="ARBA" id="ARBA00023136"/>
    </source>
</evidence>
<dbReference type="EMBL" id="SGJD01000804">
    <property type="protein sequence ID" value="KAB0403441.1"/>
    <property type="molecule type" value="Genomic_DNA"/>
</dbReference>
<dbReference type="PANTHER" id="PTHR12911">
    <property type="entry name" value="SAD1/UNC-84-LIKE PROTEIN-RELATED"/>
    <property type="match status" value="1"/>
</dbReference>
<dbReference type="InterPro" id="IPR012919">
    <property type="entry name" value="SUN_dom"/>
</dbReference>
<evidence type="ECO:0000256" key="5">
    <source>
        <dbReference type="ARBA" id="ARBA00037816"/>
    </source>
</evidence>
<gene>
    <name evidence="8" type="ORF">E2I00_001890</name>
</gene>
<keyword evidence="1 6" id="KW-0812">Transmembrane</keyword>
<dbReference type="InterPro" id="IPR045119">
    <property type="entry name" value="SUN1-5"/>
</dbReference>
<evidence type="ECO:0000313" key="8">
    <source>
        <dbReference type="EMBL" id="KAB0403441.1"/>
    </source>
</evidence>
<feature type="non-terminal residue" evidence="8">
    <location>
        <position position="1"/>
    </location>
</feature>
<dbReference type="GO" id="GO:0005637">
    <property type="term" value="C:nuclear inner membrane"/>
    <property type="evidence" value="ECO:0007669"/>
    <property type="project" value="UniProtKB-SubCell"/>
</dbReference>
<keyword evidence="4 6" id="KW-0472">Membrane</keyword>
<evidence type="ECO:0000313" key="9">
    <source>
        <dbReference type="Proteomes" id="UP000437017"/>
    </source>
</evidence>
<feature type="domain" description="SUN" evidence="7">
    <location>
        <begin position="599"/>
        <end position="734"/>
    </location>
</feature>
<dbReference type="PANTHER" id="PTHR12911:SF23">
    <property type="entry name" value="SUN DOMAIN-CONTAINING PROTEIN 1"/>
    <property type="match status" value="1"/>
</dbReference>
<dbReference type="GO" id="GO:0043495">
    <property type="term" value="F:protein-membrane adaptor activity"/>
    <property type="evidence" value="ECO:0007669"/>
    <property type="project" value="TreeGrafter"/>
</dbReference>
<dbReference type="AlphaFoldDB" id="A0A6A1QBD3"/>
<evidence type="ECO:0000256" key="2">
    <source>
        <dbReference type="ARBA" id="ARBA00022989"/>
    </source>
</evidence>
<dbReference type="PROSITE" id="PS51469">
    <property type="entry name" value="SUN"/>
    <property type="match status" value="1"/>
</dbReference>
<name>A0A6A1QBD3_BALPH</name>
<feature type="transmembrane region" description="Helical" evidence="6">
    <location>
        <begin position="264"/>
        <end position="283"/>
    </location>
</feature>
<evidence type="ECO:0000259" key="7">
    <source>
        <dbReference type="PROSITE" id="PS51469"/>
    </source>
</evidence>
<sequence>PALLFPPSAVCFETVNMDFSRLHMYTPPQCVPENTGYTYALSSSYSSDALDFETEHKLDPVFDSPRMSRRSLRLVTTARAAEDGPTGDRAARLAKQRSSAHKPAFSINHTSRKGLSLAVSQSGSSAMRAAACLRPPVLDESLIREQTKVDHFWGLDDDGELKGGSKAAIQGNGDVAAGAVEAAGSNGYTCSDCSLLSERKGALTAYSAARGPASRIYSRDRSQKRKAASEVFWWLGIGWYQFVTLVSWLNVFLLTRCLRNICKFLILLIPLLLLLGASISFWGQGDVLSLLPVLNWMHSHRAQGVDDPRTMLTPDTSHPNQPLQVGDEVFHWHRMSEVERQVAALSGQCHSHDKKLGELSALLQKLQARVDRADGSNEGVSPPVRSVVGAASQGGWHWWAVGLPEHELRISGLEDILGKLTERSEAIQKKLEQTALRTVSRSDEEPRLLAAVQHLEQELGRLKADLSGWPHLKTSCEKVDATYERVDAQVRETLRLMFSGDEHESSLEWLLQKLSAQFVNKDNLQILLRDLELQILKNITHHIAVTKQMPTSETVVSAVNGAGVSGITEAQARAIVNSALRLYSQDKTGMVDFALESGGGSILSTRCSETYETKTALISLFGVPLWYFSQSPRVAIQPDIYPGNCWAFKGSQGYLVVRLSMKILPTTFTLEHIPKTLSPTGNITSAPKDFAVYVSAPGPGAAAPQPIWEPPGDEPCEGWALENSTGVAVLPSAR</sequence>